<feature type="domain" description="HTH cro/C1-type" evidence="2">
    <location>
        <begin position="6"/>
        <end position="60"/>
    </location>
</feature>
<gene>
    <name evidence="3" type="ORF">DXB81_13535</name>
</gene>
<dbReference type="GO" id="GO:0003677">
    <property type="term" value="F:DNA binding"/>
    <property type="evidence" value="ECO:0007669"/>
    <property type="project" value="UniProtKB-KW"/>
</dbReference>
<proteinExistence type="predicted"/>
<evidence type="ECO:0000259" key="2">
    <source>
        <dbReference type="PROSITE" id="PS50943"/>
    </source>
</evidence>
<dbReference type="Proteomes" id="UP000261222">
    <property type="component" value="Unassembled WGS sequence"/>
</dbReference>
<dbReference type="EMBL" id="QSUB01000006">
    <property type="protein sequence ID" value="RGN03434.1"/>
    <property type="molecule type" value="Genomic_DNA"/>
</dbReference>
<dbReference type="InterPro" id="IPR010982">
    <property type="entry name" value="Lambda_DNA-bd_dom_sf"/>
</dbReference>
<dbReference type="AlphaFoldDB" id="A0A3E5A407"/>
<dbReference type="CDD" id="cd00093">
    <property type="entry name" value="HTH_XRE"/>
    <property type="match status" value="1"/>
</dbReference>
<sequence length="138" mass="15741">MFDERLKSLRKKCGYTQVSLAETLGVSKGTVAMWETGKRTPDFETLIRLSDLFDVRTDYILGKSNDSSSAKLSDDDIEQLGRWELESVYTDLMKLYLSLDSFGQKDVENLIKSEAQRCKEQNTLQDVSNMAVQITIKK</sequence>
<evidence type="ECO:0000313" key="4">
    <source>
        <dbReference type="Proteomes" id="UP000261222"/>
    </source>
</evidence>
<keyword evidence="1" id="KW-0238">DNA-binding</keyword>
<organism evidence="3 4">
    <name type="scientific">Blautia obeum</name>
    <dbReference type="NCBI Taxonomy" id="40520"/>
    <lineage>
        <taxon>Bacteria</taxon>
        <taxon>Bacillati</taxon>
        <taxon>Bacillota</taxon>
        <taxon>Clostridia</taxon>
        <taxon>Lachnospirales</taxon>
        <taxon>Lachnospiraceae</taxon>
        <taxon>Blautia</taxon>
    </lineage>
</organism>
<name>A0A3E5A407_9FIRM</name>
<dbReference type="Pfam" id="PF01381">
    <property type="entry name" value="HTH_3"/>
    <property type="match status" value="1"/>
</dbReference>
<dbReference type="RefSeq" id="WP_117739468.1">
    <property type="nucleotide sequence ID" value="NZ_QSUB01000006.1"/>
</dbReference>
<evidence type="ECO:0000313" key="3">
    <source>
        <dbReference type="EMBL" id="RGN03434.1"/>
    </source>
</evidence>
<protein>
    <submittedName>
        <fullName evidence="3">XRE family transcriptional regulator</fullName>
    </submittedName>
</protein>
<dbReference type="PANTHER" id="PTHR46558">
    <property type="entry name" value="TRACRIPTIONAL REGULATORY PROTEIN-RELATED-RELATED"/>
    <property type="match status" value="1"/>
</dbReference>
<accession>A0A3E5A407</accession>
<dbReference type="PANTHER" id="PTHR46558:SF11">
    <property type="entry name" value="HTH-TYPE TRANSCRIPTIONAL REGULATOR XRE"/>
    <property type="match status" value="1"/>
</dbReference>
<comment type="caution">
    <text evidence="3">The sequence shown here is derived from an EMBL/GenBank/DDBJ whole genome shotgun (WGS) entry which is preliminary data.</text>
</comment>
<dbReference type="Gene3D" id="1.10.260.40">
    <property type="entry name" value="lambda repressor-like DNA-binding domains"/>
    <property type="match status" value="1"/>
</dbReference>
<reference evidence="3 4" key="1">
    <citation type="submission" date="2018-08" db="EMBL/GenBank/DDBJ databases">
        <title>A genome reference for cultivated species of the human gut microbiota.</title>
        <authorList>
            <person name="Zou Y."/>
            <person name="Xue W."/>
            <person name="Luo G."/>
        </authorList>
    </citation>
    <scope>NUCLEOTIDE SEQUENCE [LARGE SCALE GENOMIC DNA]</scope>
    <source>
        <strain evidence="3 4">OM06-11AA</strain>
    </source>
</reference>
<dbReference type="PROSITE" id="PS50943">
    <property type="entry name" value="HTH_CROC1"/>
    <property type="match status" value="1"/>
</dbReference>
<evidence type="ECO:0000256" key="1">
    <source>
        <dbReference type="ARBA" id="ARBA00023125"/>
    </source>
</evidence>
<dbReference type="SUPFAM" id="SSF47413">
    <property type="entry name" value="lambda repressor-like DNA-binding domains"/>
    <property type="match status" value="1"/>
</dbReference>
<dbReference type="SMART" id="SM00530">
    <property type="entry name" value="HTH_XRE"/>
    <property type="match status" value="1"/>
</dbReference>
<dbReference type="InterPro" id="IPR001387">
    <property type="entry name" value="Cro/C1-type_HTH"/>
</dbReference>